<accession>A0A1L8REN2</accession>
<dbReference type="AlphaFoldDB" id="A0A1L8REN2"/>
<dbReference type="InterPro" id="IPR006225">
    <property type="entry name" value="PsdUridine_synth_RluC/D"/>
</dbReference>
<dbReference type="SUPFAM" id="SSF55120">
    <property type="entry name" value="Pseudouridine synthase"/>
    <property type="match status" value="1"/>
</dbReference>
<comment type="function">
    <text evidence="5">Responsible for synthesis of pseudouridine from uracil.</text>
</comment>
<comment type="similarity">
    <text evidence="2 5">Belongs to the pseudouridine synthase RluA family.</text>
</comment>
<reference evidence="7 8" key="1">
    <citation type="submission" date="2014-12" db="EMBL/GenBank/DDBJ databases">
        <title>Draft genome sequences of 29 type strains of Enterococci.</title>
        <authorList>
            <person name="Zhong Z."/>
            <person name="Sun Z."/>
            <person name="Liu W."/>
            <person name="Zhang W."/>
            <person name="Zhang H."/>
        </authorList>
    </citation>
    <scope>NUCLEOTIDE SEQUENCE [LARGE SCALE GENOMIC DNA]</scope>
    <source>
        <strain evidence="7 8">DSM 17029</strain>
    </source>
</reference>
<dbReference type="GO" id="GO:0140098">
    <property type="term" value="F:catalytic activity, acting on RNA"/>
    <property type="evidence" value="ECO:0007669"/>
    <property type="project" value="UniProtKB-ARBA"/>
</dbReference>
<comment type="catalytic activity">
    <reaction evidence="1 5">
        <text>a uridine in RNA = a pseudouridine in RNA</text>
        <dbReference type="Rhea" id="RHEA:48348"/>
        <dbReference type="Rhea" id="RHEA-COMP:12068"/>
        <dbReference type="Rhea" id="RHEA-COMP:12069"/>
        <dbReference type="ChEBI" id="CHEBI:65314"/>
        <dbReference type="ChEBI" id="CHEBI:65315"/>
    </reaction>
</comment>
<evidence type="ECO:0000256" key="3">
    <source>
        <dbReference type="ARBA" id="ARBA00023235"/>
    </source>
</evidence>
<evidence type="ECO:0000313" key="8">
    <source>
        <dbReference type="Proteomes" id="UP000181884"/>
    </source>
</evidence>
<feature type="active site" evidence="4">
    <location>
        <position position="152"/>
    </location>
</feature>
<evidence type="ECO:0000256" key="4">
    <source>
        <dbReference type="PIRSR" id="PIRSR606225-1"/>
    </source>
</evidence>
<keyword evidence="8" id="KW-1185">Reference proteome</keyword>
<dbReference type="InterPro" id="IPR020103">
    <property type="entry name" value="PsdUridine_synth_cat_dom_sf"/>
</dbReference>
<evidence type="ECO:0000256" key="5">
    <source>
        <dbReference type="RuleBase" id="RU362028"/>
    </source>
</evidence>
<sequence>MLKFLRKVSISTKFKEDPHKMELTITLPADFAPMPLTEVLEKEWLIPRKVRHFLRTRRQVQVNQVNAPFHQLIQPGDVVHLVFEESDYPVPTILPGDAAKVAVLYEDEQLIVVNKPAGMKTHPNQPNEQDTLLNHLAAYLAPAYPYVVHRLDKETSGVILFAKNPVVLPILGRLLADKAIYRRYQAIVQGTIQTITITKKIGRDRHDRRKRIIDEHNGKAAVTHITVVHHLPGKTAVYCQLETGRTHQIRVHLAAMGHPIIGDPLYGQAGKRLMLHAEQLTFSLPFTQEKISVTAPGFW</sequence>
<dbReference type="Pfam" id="PF00849">
    <property type="entry name" value="PseudoU_synth_2"/>
    <property type="match status" value="1"/>
</dbReference>
<dbReference type="EMBL" id="JXKH01000005">
    <property type="protein sequence ID" value="OJG18218.1"/>
    <property type="molecule type" value="Genomic_DNA"/>
</dbReference>
<protein>
    <recommendedName>
        <fullName evidence="5">Pseudouridine synthase</fullName>
        <ecNumber evidence="5">5.4.99.-</ecNumber>
    </recommendedName>
</protein>
<dbReference type="GO" id="GO:0003723">
    <property type="term" value="F:RNA binding"/>
    <property type="evidence" value="ECO:0007669"/>
    <property type="project" value="InterPro"/>
</dbReference>
<evidence type="ECO:0000256" key="1">
    <source>
        <dbReference type="ARBA" id="ARBA00000073"/>
    </source>
</evidence>
<evidence type="ECO:0000313" key="7">
    <source>
        <dbReference type="EMBL" id="OJG18218.1"/>
    </source>
</evidence>
<dbReference type="PANTHER" id="PTHR21600:SF44">
    <property type="entry name" value="RIBOSOMAL LARGE SUBUNIT PSEUDOURIDINE SYNTHASE D"/>
    <property type="match status" value="1"/>
</dbReference>
<dbReference type="Proteomes" id="UP000181884">
    <property type="component" value="Unassembled WGS sequence"/>
</dbReference>
<dbReference type="InterPro" id="IPR006224">
    <property type="entry name" value="PsdUridine_synth_RluA-like_CS"/>
</dbReference>
<dbReference type="GO" id="GO:0000455">
    <property type="term" value="P:enzyme-directed rRNA pseudouridine synthesis"/>
    <property type="evidence" value="ECO:0007669"/>
    <property type="project" value="TreeGrafter"/>
</dbReference>
<evidence type="ECO:0000256" key="2">
    <source>
        <dbReference type="ARBA" id="ARBA00010876"/>
    </source>
</evidence>
<dbReference type="NCBIfam" id="TIGR00005">
    <property type="entry name" value="rluA_subfam"/>
    <property type="match status" value="1"/>
</dbReference>
<gene>
    <name evidence="7" type="ORF">RU97_GL002291</name>
</gene>
<comment type="caution">
    <text evidence="7">The sequence shown here is derived from an EMBL/GenBank/DDBJ whole genome shotgun (WGS) entry which is preliminary data.</text>
</comment>
<dbReference type="EC" id="5.4.99.-" evidence="5"/>
<dbReference type="GO" id="GO:0009982">
    <property type="term" value="F:pseudouridine synthase activity"/>
    <property type="evidence" value="ECO:0007669"/>
    <property type="project" value="InterPro"/>
</dbReference>
<keyword evidence="3 5" id="KW-0413">Isomerase</keyword>
<dbReference type="PANTHER" id="PTHR21600">
    <property type="entry name" value="MITOCHONDRIAL RNA PSEUDOURIDINE SYNTHASE"/>
    <property type="match status" value="1"/>
</dbReference>
<feature type="domain" description="Pseudouridine synthase RsuA/RluA-like" evidence="6">
    <location>
        <begin position="109"/>
        <end position="255"/>
    </location>
</feature>
<dbReference type="Gene3D" id="3.30.2350.10">
    <property type="entry name" value="Pseudouridine synthase"/>
    <property type="match status" value="1"/>
</dbReference>
<dbReference type="STRING" id="214095.RU97_GL002291"/>
<proteinExistence type="inferred from homology"/>
<dbReference type="PROSITE" id="PS01129">
    <property type="entry name" value="PSI_RLU"/>
    <property type="match status" value="1"/>
</dbReference>
<name>A0A1L8REN2_9ENTE</name>
<evidence type="ECO:0000259" key="6">
    <source>
        <dbReference type="Pfam" id="PF00849"/>
    </source>
</evidence>
<dbReference type="CDD" id="cd02869">
    <property type="entry name" value="PseudoU_synth_RluA_like"/>
    <property type="match status" value="1"/>
</dbReference>
<dbReference type="InterPro" id="IPR050188">
    <property type="entry name" value="RluA_PseudoU_synthase"/>
</dbReference>
<dbReference type="InterPro" id="IPR006145">
    <property type="entry name" value="PsdUridine_synth_RsuA/RluA"/>
</dbReference>
<organism evidence="7 8">
    <name type="scientific">Enterococcus canis</name>
    <dbReference type="NCBI Taxonomy" id="214095"/>
    <lineage>
        <taxon>Bacteria</taxon>
        <taxon>Bacillati</taxon>
        <taxon>Bacillota</taxon>
        <taxon>Bacilli</taxon>
        <taxon>Lactobacillales</taxon>
        <taxon>Enterococcaceae</taxon>
        <taxon>Enterococcus</taxon>
    </lineage>
</organism>